<proteinExistence type="predicted"/>
<reference evidence="3" key="1">
    <citation type="submission" date="2017-02" db="UniProtKB">
        <authorList>
            <consortium name="WormBaseParasite"/>
        </authorList>
    </citation>
    <scope>IDENTIFICATION</scope>
</reference>
<name>A0A0M3JI77_ANISI</name>
<organism evidence="3">
    <name type="scientific">Anisakis simplex</name>
    <name type="common">Herring worm</name>
    <dbReference type="NCBI Taxonomy" id="6269"/>
    <lineage>
        <taxon>Eukaryota</taxon>
        <taxon>Metazoa</taxon>
        <taxon>Ecdysozoa</taxon>
        <taxon>Nematoda</taxon>
        <taxon>Chromadorea</taxon>
        <taxon>Rhabditida</taxon>
        <taxon>Spirurina</taxon>
        <taxon>Ascaridomorpha</taxon>
        <taxon>Ascaridoidea</taxon>
        <taxon>Anisakidae</taxon>
        <taxon>Anisakis</taxon>
        <taxon>Anisakis simplex complex</taxon>
    </lineage>
</organism>
<dbReference type="Proteomes" id="UP000267096">
    <property type="component" value="Unassembled WGS sequence"/>
</dbReference>
<protein>
    <submittedName>
        <fullName evidence="3">Cadherin domain-containing protein</fullName>
    </submittedName>
</protein>
<evidence type="ECO:0000313" key="2">
    <source>
        <dbReference type="Proteomes" id="UP000267096"/>
    </source>
</evidence>
<sequence length="117" mass="13127">MHDNVELLPDRKLSFQLEIDDENATRKLITESIRLASSTMGDFIPGPKFKLEVLDAQRHLTDVVNVGDSGYILITLQQQHSTPKKDAIFLMTDLSARNIKTNQMIPLIDSDGSVSFI</sequence>
<dbReference type="EMBL" id="UYRR01016608">
    <property type="protein sequence ID" value="VDK28534.1"/>
    <property type="molecule type" value="Genomic_DNA"/>
</dbReference>
<dbReference type="OrthoDB" id="5855871at2759"/>
<evidence type="ECO:0000313" key="3">
    <source>
        <dbReference type="WBParaSite" id="ASIM_0000734201-mRNA-1"/>
    </source>
</evidence>
<gene>
    <name evidence="1" type="ORF">ASIM_LOCUS7106</name>
</gene>
<keyword evidence="2" id="KW-1185">Reference proteome</keyword>
<dbReference type="WBParaSite" id="ASIM_0000734201-mRNA-1">
    <property type="protein sequence ID" value="ASIM_0000734201-mRNA-1"/>
    <property type="gene ID" value="ASIM_0000734201"/>
</dbReference>
<evidence type="ECO:0000313" key="1">
    <source>
        <dbReference type="EMBL" id="VDK28534.1"/>
    </source>
</evidence>
<reference evidence="1 2" key="2">
    <citation type="submission" date="2018-11" db="EMBL/GenBank/DDBJ databases">
        <authorList>
            <consortium name="Pathogen Informatics"/>
        </authorList>
    </citation>
    <scope>NUCLEOTIDE SEQUENCE [LARGE SCALE GENOMIC DNA]</scope>
</reference>
<dbReference type="AlphaFoldDB" id="A0A0M3JI77"/>
<accession>A0A0M3JI77</accession>